<dbReference type="Proteomes" id="UP001153555">
    <property type="component" value="Unassembled WGS sequence"/>
</dbReference>
<keyword evidence="2" id="KW-0808">Transferase</keyword>
<dbReference type="AlphaFoldDB" id="A0A9N7RT15"/>
<name>A0A9N7RT15_STRHE</name>
<dbReference type="InterPro" id="IPR026960">
    <property type="entry name" value="RVT-Znf"/>
</dbReference>
<sequence>MTSNFLFPTGSVVIRGLARVWSHVTKGVRWSLGSGTRALFWWDNWSNSPSPLINRVHGVIPEDQLSWSVSKCVNEHGQWNWPSFSSWLQPSDLLRISATLPPQAGAGQDKIFWGLSSNGQFTTKSAYKSLIPANRDEKRRLWSLIWKWVGPQRIRQFLWLVAMEKLLTNEERHRRHLVDIPLCEICQAQTESILHVLRDCEVSRLFWKKLVPRSKWPEFFDLTLANWLELNLSPRLNIADDNWDCVFGVSLWRLWHGRNNFVFNNTTSSADGKVME</sequence>
<dbReference type="OrthoDB" id="913477at2759"/>
<feature type="domain" description="Reverse transcriptase zinc-binding" evidence="1">
    <location>
        <begin position="121"/>
        <end position="207"/>
    </location>
</feature>
<dbReference type="GO" id="GO:0016740">
    <property type="term" value="F:transferase activity"/>
    <property type="evidence" value="ECO:0007669"/>
    <property type="project" value="UniProtKB-KW"/>
</dbReference>
<accession>A0A9N7RT15</accession>
<evidence type="ECO:0000259" key="1">
    <source>
        <dbReference type="Pfam" id="PF13966"/>
    </source>
</evidence>
<evidence type="ECO:0000313" key="3">
    <source>
        <dbReference type="Proteomes" id="UP001153555"/>
    </source>
</evidence>
<protein>
    <submittedName>
        <fullName evidence="2">Polynucleotidyl transferase- ribonuclease H-like superfamily protein</fullName>
    </submittedName>
</protein>
<organism evidence="2 3">
    <name type="scientific">Striga hermonthica</name>
    <name type="common">Purple witchweed</name>
    <name type="synonym">Buchnera hermonthica</name>
    <dbReference type="NCBI Taxonomy" id="68872"/>
    <lineage>
        <taxon>Eukaryota</taxon>
        <taxon>Viridiplantae</taxon>
        <taxon>Streptophyta</taxon>
        <taxon>Embryophyta</taxon>
        <taxon>Tracheophyta</taxon>
        <taxon>Spermatophyta</taxon>
        <taxon>Magnoliopsida</taxon>
        <taxon>eudicotyledons</taxon>
        <taxon>Gunneridae</taxon>
        <taxon>Pentapetalae</taxon>
        <taxon>asterids</taxon>
        <taxon>lamiids</taxon>
        <taxon>Lamiales</taxon>
        <taxon>Orobanchaceae</taxon>
        <taxon>Buchnereae</taxon>
        <taxon>Striga</taxon>
    </lineage>
</organism>
<proteinExistence type="predicted"/>
<dbReference type="EMBL" id="CACSLK010033934">
    <property type="protein sequence ID" value="CAA0840623.1"/>
    <property type="molecule type" value="Genomic_DNA"/>
</dbReference>
<keyword evidence="3" id="KW-1185">Reference proteome</keyword>
<gene>
    <name evidence="2" type="ORF">SHERM_06673</name>
</gene>
<reference evidence="2" key="1">
    <citation type="submission" date="2019-12" db="EMBL/GenBank/DDBJ databases">
        <authorList>
            <person name="Scholes J."/>
        </authorList>
    </citation>
    <scope>NUCLEOTIDE SEQUENCE</scope>
</reference>
<dbReference type="Pfam" id="PF13966">
    <property type="entry name" value="zf-RVT"/>
    <property type="match status" value="1"/>
</dbReference>
<feature type="non-terminal residue" evidence="2">
    <location>
        <position position="276"/>
    </location>
</feature>
<evidence type="ECO:0000313" key="2">
    <source>
        <dbReference type="EMBL" id="CAA0840623.1"/>
    </source>
</evidence>
<comment type="caution">
    <text evidence="2">The sequence shown here is derived from an EMBL/GenBank/DDBJ whole genome shotgun (WGS) entry which is preliminary data.</text>
</comment>